<organism evidence="2 3">
    <name type="scientific">Anaeromyxobacter diazotrophicus</name>
    <dbReference type="NCBI Taxonomy" id="2590199"/>
    <lineage>
        <taxon>Bacteria</taxon>
        <taxon>Pseudomonadati</taxon>
        <taxon>Myxococcota</taxon>
        <taxon>Myxococcia</taxon>
        <taxon>Myxococcales</taxon>
        <taxon>Cystobacterineae</taxon>
        <taxon>Anaeromyxobacteraceae</taxon>
        <taxon>Anaeromyxobacter</taxon>
    </lineage>
</organism>
<sequence>MSDLGAALRQRLRALTLELGGPGARERLEKLTPPRNEYGVDPYGLDLDFAVSALAPFLWLYRKYFRVEVHGVERVPTEGRVLVVANHSGQLPFDAAMLGVAMLVELDPPRMARALVEKWVPTLPFVSSFYARLGQVVGTPENCRRLLAADEALLVFPEGVRGLNKPYSRRYQLQDFGVGFMRLALEADAPILPVGIVGAEEQAPALANLKSVARLLAMPSLPLSPTLGLPLPARYRLHFGEPLRFHGSPDDEDGVLEEKVRTVKSAIERLLAEGLAARKHVFW</sequence>
<gene>
    <name evidence="2" type="ORF">AMYX_40600</name>
</gene>
<dbReference type="SMART" id="SM00563">
    <property type="entry name" value="PlsC"/>
    <property type="match status" value="1"/>
</dbReference>
<comment type="caution">
    <text evidence="2">The sequence shown here is derived from an EMBL/GenBank/DDBJ whole genome shotgun (WGS) entry which is preliminary data.</text>
</comment>
<dbReference type="GO" id="GO:0016746">
    <property type="term" value="F:acyltransferase activity"/>
    <property type="evidence" value="ECO:0007669"/>
    <property type="project" value="InterPro"/>
</dbReference>
<dbReference type="PANTHER" id="PTHR22753">
    <property type="entry name" value="TRANSMEMBRANE PROTEIN 68"/>
    <property type="match status" value="1"/>
</dbReference>
<dbReference type="RefSeq" id="WP_176068702.1">
    <property type="nucleotide sequence ID" value="NZ_BJTG01000013.1"/>
</dbReference>
<dbReference type="CDD" id="cd07987">
    <property type="entry name" value="LPLAT_MGAT-like"/>
    <property type="match status" value="1"/>
</dbReference>
<dbReference type="GO" id="GO:0016020">
    <property type="term" value="C:membrane"/>
    <property type="evidence" value="ECO:0007669"/>
    <property type="project" value="TreeGrafter"/>
</dbReference>
<proteinExistence type="predicted"/>
<dbReference type="Pfam" id="PF01553">
    <property type="entry name" value="Acyltransferase"/>
    <property type="match status" value="1"/>
</dbReference>
<name>A0A7I9VT90_9BACT</name>
<dbReference type="SUPFAM" id="SSF69593">
    <property type="entry name" value="Glycerol-3-phosphate (1)-acyltransferase"/>
    <property type="match status" value="1"/>
</dbReference>
<accession>A0A7I9VT90</accession>
<dbReference type="PANTHER" id="PTHR22753:SF14">
    <property type="entry name" value="MONOACYLGLYCEROL_DIACYLGLYCEROL O-ACYLTRANSFERASE"/>
    <property type="match status" value="1"/>
</dbReference>
<dbReference type="AlphaFoldDB" id="A0A7I9VT90"/>
<reference evidence="3" key="1">
    <citation type="journal article" date="2020" name="Appl. Environ. Microbiol.">
        <title>Diazotrophic Anaeromyxobacter Isolates from Soils.</title>
        <authorList>
            <person name="Masuda Y."/>
            <person name="Yamanaka H."/>
            <person name="Xu Z.X."/>
            <person name="Shiratori Y."/>
            <person name="Aono T."/>
            <person name="Amachi S."/>
            <person name="Senoo K."/>
            <person name="Itoh H."/>
        </authorList>
    </citation>
    <scope>NUCLEOTIDE SEQUENCE [LARGE SCALE GENOMIC DNA]</scope>
    <source>
        <strain evidence="3">R267</strain>
    </source>
</reference>
<keyword evidence="3" id="KW-1185">Reference proteome</keyword>
<dbReference type="Proteomes" id="UP000503640">
    <property type="component" value="Unassembled WGS sequence"/>
</dbReference>
<evidence type="ECO:0000313" key="2">
    <source>
        <dbReference type="EMBL" id="GEJ59319.1"/>
    </source>
</evidence>
<feature type="domain" description="Phospholipid/glycerol acyltransferase" evidence="1">
    <location>
        <begin position="81"/>
        <end position="199"/>
    </location>
</feature>
<dbReference type="EMBL" id="BJTG01000013">
    <property type="protein sequence ID" value="GEJ59319.1"/>
    <property type="molecule type" value="Genomic_DNA"/>
</dbReference>
<protein>
    <recommendedName>
        <fullName evidence="1">Phospholipid/glycerol acyltransferase domain-containing protein</fullName>
    </recommendedName>
</protein>
<evidence type="ECO:0000259" key="1">
    <source>
        <dbReference type="SMART" id="SM00563"/>
    </source>
</evidence>
<dbReference type="InterPro" id="IPR002123">
    <property type="entry name" value="Plipid/glycerol_acylTrfase"/>
</dbReference>
<evidence type="ECO:0000313" key="3">
    <source>
        <dbReference type="Proteomes" id="UP000503640"/>
    </source>
</evidence>